<dbReference type="Proteomes" id="UP001202328">
    <property type="component" value="Unassembled WGS sequence"/>
</dbReference>
<reference evidence="8" key="1">
    <citation type="submission" date="2022-04" db="EMBL/GenBank/DDBJ databases">
        <title>A functionally conserved STORR gene fusion in Papaver species that diverged 16.8 million years ago.</title>
        <authorList>
            <person name="Catania T."/>
        </authorList>
    </citation>
    <scope>NUCLEOTIDE SEQUENCE</scope>
    <source>
        <strain evidence="8">S-188037</strain>
    </source>
</reference>
<dbReference type="Gene3D" id="3.30.200.20">
    <property type="entry name" value="Phosphorylase Kinase, domain 1"/>
    <property type="match status" value="1"/>
</dbReference>
<evidence type="ECO:0000256" key="1">
    <source>
        <dbReference type="ARBA" id="ARBA00022679"/>
    </source>
</evidence>
<evidence type="ECO:0000256" key="6">
    <source>
        <dbReference type="SAM" id="MobiDB-lite"/>
    </source>
</evidence>
<dbReference type="InterPro" id="IPR017441">
    <property type="entry name" value="Protein_kinase_ATP_BS"/>
</dbReference>
<proteinExistence type="predicted"/>
<feature type="binding site" evidence="5">
    <location>
        <position position="75"/>
    </location>
    <ligand>
        <name>ATP</name>
        <dbReference type="ChEBI" id="CHEBI:30616"/>
    </ligand>
</feature>
<dbReference type="PROSITE" id="PS00107">
    <property type="entry name" value="PROTEIN_KINASE_ATP"/>
    <property type="match status" value="1"/>
</dbReference>
<evidence type="ECO:0000256" key="5">
    <source>
        <dbReference type="PROSITE-ProRule" id="PRU10141"/>
    </source>
</evidence>
<evidence type="ECO:0000313" key="8">
    <source>
        <dbReference type="EMBL" id="KAI3854293.1"/>
    </source>
</evidence>
<keyword evidence="2 5" id="KW-0547">Nucleotide-binding</keyword>
<evidence type="ECO:0000256" key="3">
    <source>
        <dbReference type="ARBA" id="ARBA00022777"/>
    </source>
</evidence>
<dbReference type="GO" id="GO:0004672">
    <property type="term" value="F:protein kinase activity"/>
    <property type="evidence" value="ECO:0007669"/>
    <property type="project" value="InterPro"/>
</dbReference>
<evidence type="ECO:0000313" key="9">
    <source>
        <dbReference type="Proteomes" id="UP001202328"/>
    </source>
</evidence>
<evidence type="ECO:0000256" key="2">
    <source>
        <dbReference type="ARBA" id="ARBA00022741"/>
    </source>
</evidence>
<dbReference type="Pfam" id="PF07714">
    <property type="entry name" value="PK_Tyr_Ser-Thr"/>
    <property type="match status" value="2"/>
</dbReference>
<protein>
    <recommendedName>
        <fullName evidence="7">Protein kinase domain-containing protein</fullName>
    </recommendedName>
</protein>
<gene>
    <name evidence="8" type="ORF">MKW98_024716</name>
</gene>
<evidence type="ECO:0000256" key="4">
    <source>
        <dbReference type="ARBA" id="ARBA00022840"/>
    </source>
</evidence>
<dbReference type="PROSITE" id="PS50011">
    <property type="entry name" value="PROTEIN_KINASE_DOM"/>
    <property type="match status" value="1"/>
</dbReference>
<feature type="region of interest" description="Disordered" evidence="6">
    <location>
        <begin position="302"/>
        <end position="327"/>
    </location>
</feature>
<sequence length="327" mass="36444">MSCSCFRSSILERRRGPANDLRDLTGPLPGNIKVFTYRELRSATNNFHISNKIGKGGFGTVYKGDLRNGSQVAVKALSAESRQGVHEFLTEIDVIANVRHPNLVELIGCCIEGTNRILVYEFVENNSLDRALLGPRNKTIKLDWANRSEICLGTARENITHISTRVAGTTGYLAPEYAMGGQLTKMADIYSYGVLVIEIVSGRSSSKQNWGEMQKFLLEWTWQLYEEGKLVELVDPELNEYPEDEVVRYIKVALFCTQAAATRRPTMTQVITMLTKNKRLNEKELTAPGFFSEGSGYSGSLNKKSTSNSISQTINSFPPSITQVTPR</sequence>
<dbReference type="Gene3D" id="1.10.510.10">
    <property type="entry name" value="Transferase(Phosphotransferase) domain 1"/>
    <property type="match status" value="1"/>
</dbReference>
<feature type="compositionally biased region" description="Polar residues" evidence="6">
    <location>
        <begin position="317"/>
        <end position="327"/>
    </location>
</feature>
<name>A0AAD4S2K3_9MAGN</name>
<keyword evidence="4 5" id="KW-0067">ATP-binding</keyword>
<keyword evidence="3" id="KW-0418">Kinase</keyword>
<organism evidence="8 9">
    <name type="scientific">Papaver atlanticum</name>
    <dbReference type="NCBI Taxonomy" id="357466"/>
    <lineage>
        <taxon>Eukaryota</taxon>
        <taxon>Viridiplantae</taxon>
        <taxon>Streptophyta</taxon>
        <taxon>Embryophyta</taxon>
        <taxon>Tracheophyta</taxon>
        <taxon>Spermatophyta</taxon>
        <taxon>Magnoliopsida</taxon>
        <taxon>Ranunculales</taxon>
        <taxon>Papaveraceae</taxon>
        <taxon>Papaveroideae</taxon>
        <taxon>Papaver</taxon>
    </lineage>
</organism>
<dbReference type="AlphaFoldDB" id="A0AAD4S2K3"/>
<keyword evidence="1" id="KW-0808">Transferase</keyword>
<dbReference type="InterPro" id="IPR011009">
    <property type="entry name" value="Kinase-like_dom_sf"/>
</dbReference>
<dbReference type="EMBL" id="JAJJMB010015449">
    <property type="protein sequence ID" value="KAI3854293.1"/>
    <property type="molecule type" value="Genomic_DNA"/>
</dbReference>
<comment type="caution">
    <text evidence="8">The sequence shown here is derived from an EMBL/GenBank/DDBJ whole genome shotgun (WGS) entry which is preliminary data.</text>
</comment>
<dbReference type="InterPro" id="IPR001245">
    <property type="entry name" value="Ser-Thr/Tyr_kinase_cat_dom"/>
</dbReference>
<evidence type="ECO:0000259" key="7">
    <source>
        <dbReference type="PROSITE" id="PS50011"/>
    </source>
</evidence>
<dbReference type="PANTHER" id="PTHR47973">
    <property type="entry name" value="CYSTEINE-RICH RECEPTOR-LIKE PROTEIN KINASE 3"/>
    <property type="match status" value="1"/>
</dbReference>
<accession>A0AAD4S2K3</accession>
<dbReference type="GO" id="GO:0005524">
    <property type="term" value="F:ATP binding"/>
    <property type="evidence" value="ECO:0007669"/>
    <property type="project" value="UniProtKB-UniRule"/>
</dbReference>
<dbReference type="InterPro" id="IPR052059">
    <property type="entry name" value="CR_Ser/Thr_kinase"/>
</dbReference>
<dbReference type="InterPro" id="IPR000719">
    <property type="entry name" value="Prot_kinase_dom"/>
</dbReference>
<dbReference type="FunFam" id="3.30.200.20:FF:000225">
    <property type="entry name" value="cold-responsive protein kinase 1"/>
    <property type="match status" value="1"/>
</dbReference>
<dbReference type="SUPFAM" id="SSF56112">
    <property type="entry name" value="Protein kinase-like (PK-like)"/>
    <property type="match status" value="1"/>
</dbReference>
<keyword evidence="9" id="KW-1185">Reference proteome</keyword>
<feature type="domain" description="Protein kinase" evidence="7">
    <location>
        <begin position="47"/>
        <end position="327"/>
    </location>
</feature>
<feature type="compositionally biased region" description="Low complexity" evidence="6">
    <location>
        <begin position="302"/>
        <end position="316"/>
    </location>
</feature>